<evidence type="ECO:0000313" key="2">
    <source>
        <dbReference type="EMBL" id="PQA87391.1"/>
    </source>
</evidence>
<dbReference type="SUPFAM" id="SSF54637">
    <property type="entry name" value="Thioesterase/thiol ester dehydrase-isomerase"/>
    <property type="match status" value="1"/>
</dbReference>
<evidence type="ECO:0000259" key="1">
    <source>
        <dbReference type="Pfam" id="PF01575"/>
    </source>
</evidence>
<reference evidence="2 3" key="1">
    <citation type="submission" date="2017-12" db="EMBL/GenBank/DDBJ databases">
        <authorList>
            <person name="Hurst M.R.H."/>
        </authorList>
    </citation>
    <scope>NUCLEOTIDE SEQUENCE [LARGE SCALE GENOMIC DNA]</scope>
    <source>
        <strain evidence="2 3">SY-3-19</strain>
    </source>
</reference>
<dbReference type="Pfam" id="PF01575">
    <property type="entry name" value="MaoC_dehydratas"/>
    <property type="match status" value="1"/>
</dbReference>
<dbReference type="InterPro" id="IPR052342">
    <property type="entry name" value="MCH/BMMD"/>
</dbReference>
<dbReference type="PANTHER" id="PTHR43664:SF1">
    <property type="entry name" value="BETA-METHYLMALYL-COA DEHYDRATASE"/>
    <property type="match status" value="1"/>
</dbReference>
<sequence>MARLSSSLQKFSITMKRADLPASIGAPSSSGTADLGCNKMNEQTQKLGSLKVGDTLPALQTGPISRHAIALYAAGSSDLNPIHTDIDFAKHKAGLPDVIVHGMFVMGYLAKIGTEYAPAGAVRRIKTQFRTMTNVGDNLVCTGKVTDKQSRDGATILTCALAATRQDDVVVATGEIDIVVGAA</sequence>
<name>A0A2S7K4I5_9PROT</name>
<protein>
    <submittedName>
        <fullName evidence="2">Dehydratase</fullName>
    </submittedName>
</protein>
<dbReference type="AlphaFoldDB" id="A0A2S7K4I5"/>
<dbReference type="EMBL" id="PJCH01000008">
    <property type="protein sequence ID" value="PQA87391.1"/>
    <property type="molecule type" value="Genomic_DNA"/>
</dbReference>
<accession>A0A2S7K4I5</accession>
<proteinExistence type="predicted"/>
<comment type="caution">
    <text evidence="2">The sequence shown here is derived from an EMBL/GenBank/DDBJ whole genome shotgun (WGS) entry which is preliminary data.</text>
</comment>
<evidence type="ECO:0000313" key="3">
    <source>
        <dbReference type="Proteomes" id="UP000239504"/>
    </source>
</evidence>
<dbReference type="OrthoDB" id="9800237at2"/>
<gene>
    <name evidence="2" type="ORF">CW354_12305</name>
</gene>
<dbReference type="InterPro" id="IPR029069">
    <property type="entry name" value="HotDog_dom_sf"/>
</dbReference>
<dbReference type="Proteomes" id="UP000239504">
    <property type="component" value="Unassembled WGS sequence"/>
</dbReference>
<dbReference type="Gene3D" id="3.10.129.10">
    <property type="entry name" value="Hotdog Thioesterase"/>
    <property type="match status" value="1"/>
</dbReference>
<feature type="domain" description="MaoC-like" evidence="1">
    <location>
        <begin position="59"/>
        <end position="152"/>
    </location>
</feature>
<dbReference type="PANTHER" id="PTHR43664">
    <property type="entry name" value="MONOAMINE OXIDASE-RELATED"/>
    <property type="match status" value="1"/>
</dbReference>
<organism evidence="2 3">
    <name type="scientific">Hyphococcus luteus</name>
    <dbReference type="NCBI Taxonomy" id="2058213"/>
    <lineage>
        <taxon>Bacteria</taxon>
        <taxon>Pseudomonadati</taxon>
        <taxon>Pseudomonadota</taxon>
        <taxon>Alphaproteobacteria</taxon>
        <taxon>Parvularculales</taxon>
        <taxon>Parvularculaceae</taxon>
        <taxon>Hyphococcus</taxon>
    </lineage>
</organism>
<keyword evidence="3" id="KW-1185">Reference proteome</keyword>
<dbReference type="InterPro" id="IPR002539">
    <property type="entry name" value="MaoC-like_dom"/>
</dbReference>